<dbReference type="CDD" id="cd07573">
    <property type="entry name" value="CPA"/>
    <property type="match status" value="1"/>
</dbReference>
<dbReference type="EMBL" id="CP072643">
    <property type="protein sequence ID" value="QUV95789.1"/>
    <property type="molecule type" value="Genomic_DNA"/>
</dbReference>
<keyword evidence="1 3" id="KW-0378">Hydrolase</keyword>
<dbReference type="PANTHER" id="PTHR43674:SF2">
    <property type="entry name" value="BETA-UREIDOPROPIONASE"/>
    <property type="match status" value="1"/>
</dbReference>
<accession>A0ABX8B874</accession>
<evidence type="ECO:0000259" key="2">
    <source>
        <dbReference type="PROSITE" id="PS50263"/>
    </source>
</evidence>
<dbReference type="PANTHER" id="PTHR43674">
    <property type="entry name" value="NITRILASE C965.09-RELATED"/>
    <property type="match status" value="1"/>
</dbReference>
<keyword evidence="4" id="KW-1185">Reference proteome</keyword>
<evidence type="ECO:0000256" key="1">
    <source>
        <dbReference type="ARBA" id="ARBA00022801"/>
    </source>
</evidence>
<name>A0ABX8B874_9BACT</name>
<dbReference type="InterPro" id="IPR036526">
    <property type="entry name" value="C-N_Hydrolase_sf"/>
</dbReference>
<protein>
    <submittedName>
        <fullName evidence="3">Carbon-nitrogen hydrolase</fullName>
    </submittedName>
</protein>
<dbReference type="SUPFAM" id="SSF56317">
    <property type="entry name" value="Carbon-nitrogen hydrolase"/>
    <property type="match status" value="1"/>
</dbReference>
<dbReference type="Pfam" id="PF00795">
    <property type="entry name" value="CN_hydrolase"/>
    <property type="match status" value="1"/>
</dbReference>
<organism evidence="3 4">
    <name type="scientific">Chloracidobacterium sp. N</name>
    <dbReference type="NCBI Taxonomy" id="2821540"/>
    <lineage>
        <taxon>Bacteria</taxon>
        <taxon>Pseudomonadati</taxon>
        <taxon>Acidobacteriota</taxon>
        <taxon>Terriglobia</taxon>
        <taxon>Terriglobales</taxon>
        <taxon>Acidobacteriaceae</taxon>
        <taxon>Chloracidobacterium</taxon>
        <taxon>Chloracidobacterium aggregatum</taxon>
    </lineage>
</organism>
<gene>
    <name evidence="3" type="ORF">J8C05_13325</name>
</gene>
<dbReference type="InterPro" id="IPR003010">
    <property type="entry name" value="C-N_Hydrolase"/>
</dbReference>
<dbReference type="RefSeq" id="WP_211423987.1">
    <property type="nucleotide sequence ID" value="NZ_CP072643.1"/>
</dbReference>
<evidence type="ECO:0000313" key="3">
    <source>
        <dbReference type="EMBL" id="QUV95789.1"/>
    </source>
</evidence>
<reference evidence="3 4" key="1">
    <citation type="submission" date="2021-03" db="EMBL/GenBank/DDBJ databases">
        <title>Genomic and phenotypic characterization of Chloracidobacterium isolates provides evidence for multiple species.</title>
        <authorList>
            <person name="Saini M.K."/>
            <person name="Costas A.M.G."/>
            <person name="Tank M."/>
            <person name="Bryant D.A."/>
        </authorList>
    </citation>
    <scope>NUCLEOTIDE SEQUENCE [LARGE SCALE GENOMIC DNA]</scope>
    <source>
        <strain evidence="3 4">N</strain>
    </source>
</reference>
<dbReference type="PROSITE" id="PS50263">
    <property type="entry name" value="CN_HYDROLASE"/>
    <property type="match status" value="1"/>
</dbReference>
<dbReference type="Proteomes" id="UP000677668">
    <property type="component" value="Chromosome 2"/>
</dbReference>
<dbReference type="Gene3D" id="3.60.110.10">
    <property type="entry name" value="Carbon-nitrogen hydrolase"/>
    <property type="match status" value="1"/>
</dbReference>
<evidence type="ECO:0000313" key="4">
    <source>
        <dbReference type="Proteomes" id="UP000677668"/>
    </source>
</evidence>
<dbReference type="InterPro" id="IPR050345">
    <property type="entry name" value="Aliph_Amidase/BUP"/>
</dbReference>
<feature type="domain" description="CN hydrolase" evidence="2">
    <location>
        <begin position="6"/>
        <end position="267"/>
    </location>
</feature>
<sequence>MKVQPFTIGLVQMRCAADRAENLDRAAHFVREAADRGARVICLPELFQSPYFCQMEDTALFDRAEPFDDSPSLRAMQAVARETRTYLFVPFFERRAAGLYHNSVALVDDRGDIRGLYRKMHIPDDPAYYEKFYFTPGDLGFVAFDTPYGRLASLICWDQWFPEGARLAALRGATVLFYPTAIGWHPYEKETHGAAQRDAWRTVQRGHAIANGMYVAAVNRIGFEPSPTDELGGLEFWGSSFVADPQGVIVAEAPTDEETILLAEVNPSRLEDVRRNWPFLRDRRIEAYDGLTRRFLDS</sequence>
<proteinExistence type="predicted"/>
<dbReference type="GO" id="GO:0016787">
    <property type="term" value="F:hydrolase activity"/>
    <property type="evidence" value="ECO:0007669"/>
    <property type="project" value="UniProtKB-KW"/>
</dbReference>